<dbReference type="Gene3D" id="3.50.50.100">
    <property type="match status" value="1"/>
</dbReference>
<evidence type="ECO:0000313" key="2">
    <source>
        <dbReference type="Proteomes" id="UP001180020"/>
    </source>
</evidence>
<name>A0AAV9DEE4_ACOCL</name>
<dbReference type="AlphaFoldDB" id="A0AAV9DEE4"/>
<reference evidence="1" key="1">
    <citation type="journal article" date="2023" name="Nat. Commun.">
        <title>Diploid and tetraploid genomes of Acorus and the evolution of monocots.</title>
        <authorList>
            <person name="Ma L."/>
            <person name="Liu K.W."/>
            <person name="Li Z."/>
            <person name="Hsiao Y.Y."/>
            <person name="Qi Y."/>
            <person name="Fu T."/>
            <person name="Tang G.D."/>
            <person name="Zhang D."/>
            <person name="Sun W.H."/>
            <person name="Liu D.K."/>
            <person name="Li Y."/>
            <person name="Chen G.Z."/>
            <person name="Liu X.D."/>
            <person name="Liao X.Y."/>
            <person name="Jiang Y.T."/>
            <person name="Yu X."/>
            <person name="Hao Y."/>
            <person name="Huang J."/>
            <person name="Zhao X.W."/>
            <person name="Ke S."/>
            <person name="Chen Y.Y."/>
            <person name="Wu W.L."/>
            <person name="Hsu J.L."/>
            <person name="Lin Y.F."/>
            <person name="Huang M.D."/>
            <person name="Li C.Y."/>
            <person name="Huang L."/>
            <person name="Wang Z.W."/>
            <person name="Zhao X."/>
            <person name="Zhong W.Y."/>
            <person name="Peng D.H."/>
            <person name="Ahmad S."/>
            <person name="Lan S."/>
            <person name="Zhang J.S."/>
            <person name="Tsai W.C."/>
            <person name="Van de Peer Y."/>
            <person name="Liu Z.J."/>
        </authorList>
    </citation>
    <scope>NUCLEOTIDE SEQUENCE</scope>
    <source>
        <strain evidence="1">CP</strain>
    </source>
</reference>
<organism evidence="1 2">
    <name type="scientific">Acorus calamus</name>
    <name type="common">Sweet flag</name>
    <dbReference type="NCBI Taxonomy" id="4465"/>
    <lineage>
        <taxon>Eukaryota</taxon>
        <taxon>Viridiplantae</taxon>
        <taxon>Streptophyta</taxon>
        <taxon>Embryophyta</taxon>
        <taxon>Tracheophyta</taxon>
        <taxon>Spermatophyta</taxon>
        <taxon>Magnoliopsida</taxon>
        <taxon>Liliopsida</taxon>
        <taxon>Acoraceae</taxon>
        <taxon>Acorus</taxon>
    </lineage>
</organism>
<dbReference type="EMBL" id="JAUJYO010000014">
    <property type="protein sequence ID" value="KAK1298462.1"/>
    <property type="molecule type" value="Genomic_DNA"/>
</dbReference>
<reference evidence="1" key="2">
    <citation type="submission" date="2023-06" db="EMBL/GenBank/DDBJ databases">
        <authorList>
            <person name="Ma L."/>
            <person name="Liu K.-W."/>
            <person name="Li Z."/>
            <person name="Hsiao Y.-Y."/>
            <person name="Qi Y."/>
            <person name="Fu T."/>
            <person name="Tang G."/>
            <person name="Zhang D."/>
            <person name="Sun W.-H."/>
            <person name="Liu D.-K."/>
            <person name="Li Y."/>
            <person name="Chen G.-Z."/>
            <person name="Liu X.-D."/>
            <person name="Liao X.-Y."/>
            <person name="Jiang Y.-T."/>
            <person name="Yu X."/>
            <person name="Hao Y."/>
            <person name="Huang J."/>
            <person name="Zhao X.-W."/>
            <person name="Ke S."/>
            <person name="Chen Y.-Y."/>
            <person name="Wu W.-L."/>
            <person name="Hsu J.-L."/>
            <person name="Lin Y.-F."/>
            <person name="Huang M.-D."/>
            <person name="Li C.-Y."/>
            <person name="Huang L."/>
            <person name="Wang Z.-W."/>
            <person name="Zhao X."/>
            <person name="Zhong W.-Y."/>
            <person name="Peng D.-H."/>
            <person name="Ahmad S."/>
            <person name="Lan S."/>
            <person name="Zhang J.-S."/>
            <person name="Tsai W.-C."/>
            <person name="Van De Peer Y."/>
            <person name="Liu Z.-J."/>
        </authorList>
    </citation>
    <scope>NUCLEOTIDE SEQUENCE</scope>
    <source>
        <strain evidence="1">CP</strain>
        <tissue evidence="1">Leaves</tissue>
    </source>
</reference>
<dbReference type="Proteomes" id="UP001180020">
    <property type="component" value="Unassembled WGS sequence"/>
</dbReference>
<evidence type="ECO:0000313" key="1">
    <source>
        <dbReference type="EMBL" id="KAK1298462.1"/>
    </source>
</evidence>
<proteinExistence type="predicted"/>
<protein>
    <submittedName>
        <fullName evidence="1">Uncharacterized protein</fullName>
    </submittedName>
</protein>
<sequence>MRPHLLPYKIGIEEWLRVPSVEDVFTLGDCASFLEQTGKQALLALAQRGQVR</sequence>
<comment type="caution">
    <text evidence="1">The sequence shown here is derived from an EMBL/GenBank/DDBJ whole genome shotgun (WGS) entry which is preliminary data.</text>
</comment>
<accession>A0AAV9DEE4</accession>
<gene>
    <name evidence="1" type="ORF">QJS10_CPB14g01328</name>
</gene>
<keyword evidence="2" id="KW-1185">Reference proteome</keyword>